<accession>A0A5B9R0K7</accession>
<keyword evidence="3" id="KW-1185">Reference proteome</keyword>
<dbReference type="InterPro" id="IPR029058">
    <property type="entry name" value="AB_hydrolase_fold"/>
</dbReference>
<keyword evidence="2" id="KW-0378">Hydrolase</keyword>
<dbReference type="InterPro" id="IPR050266">
    <property type="entry name" value="AB_hydrolase_sf"/>
</dbReference>
<dbReference type="GO" id="GO:0016787">
    <property type="term" value="F:hydrolase activity"/>
    <property type="evidence" value="ECO:0007669"/>
    <property type="project" value="UniProtKB-KW"/>
</dbReference>
<feature type="domain" description="AB hydrolase-1" evidence="1">
    <location>
        <begin position="31"/>
        <end position="255"/>
    </location>
</feature>
<dbReference type="PRINTS" id="PR00111">
    <property type="entry name" value="ABHYDROLASE"/>
</dbReference>
<gene>
    <name evidence="2" type="primary">bphD</name>
    <name evidence="2" type="ORF">UC8_53120</name>
</gene>
<dbReference type="OrthoDB" id="252464at2"/>
<dbReference type="SUPFAM" id="SSF53474">
    <property type="entry name" value="alpha/beta-Hydrolases"/>
    <property type="match status" value="1"/>
</dbReference>
<protein>
    <submittedName>
        <fullName evidence="2">2-hydroxy-6-oxo-6-phenylhexa-2,4-dienoate hydrolase</fullName>
        <ecNumber evidence="2">3.7.1.8</ecNumber>
    </submittedName>
</protein>
<dbReference type="Gene3D" id="3.40.50.1820">
    <property type="entry name" value="alpha/beta hydrolase"/>
    <property type="match status" value="1"/>
</dbReference>
<sequence length="268" mass="29871">MLRTKAMSPRRAGSRIDLSQVVDLGEGPDTILFLHGLFGTPDHWLEVMESLADRYRVIAPQLPIDPQPGRRRNGMQSISDLSSSVEQLIDDLALDNPVLCGNSLGGLVAIDICIKQPDLPRGLVLAGSAGLFERSPIRGLRAKPSKSFVRSTIAGILYDDSKVSEPLVDHWHGMLTDRDYVRFLLRVSRATRDRCVEDELSQLQLPTMIIWGREDEITPPATGEEFQRRIAGSRLSFIENCGHAPNWERPEEFAQLLDAFLPECFAAV</sequence>
<evidence type="ECO:0000313" key="3">
    <source>
        <dbReference type="Proteomes" id="UP000325286"/>
    </source>
</evidence>
<dbReference type="KEGG" id="rul:UC8_53120"/>
<reference evidence="2 3" key="1">
    <citation type="submission" date="2019-08" db="EMBL/GenBank/DDBJ databases">
        <title>Deep-cultivation of Planctomycetes and their phenomic and genomic characterization uncovers novel biology.</title>
        <authorList>
            <person name="Wiegand S."/>
            <person name="Jogler M."/>
            <person name="Boedeker C."/>
            <person name="Pinto D."/>
            <person name="Vollmers J."/>
            <person name="Rivas-Marin E."/>
            <person name="Kohn T."/>
            <person name="Peeters S.H."/>
            <person name="Heuer A."/>
            <person name="Rast P."/>
            <person name="Oberbeckmann S."/>
            <person name="Bunk B."/>
            <person name="Jeske O."/>
            <person name="Meyerdierks A."/>
            <person name="Storesund J.E."/>
            <person name="Kallscheuer N."/>
            <person name="Luecker S."/>
            <person name="Lage O.M."/>
            <person name="Pohl T."/>
            <person name="Merkel B.J."/>
            <person name="Hornburger P."/>
            <person name="Mueller R.-W."/>
            <person name="Bruemmer F."/>
            <person name="Labrenz M."/>
            <person name="Spormann A.M."/>
            <person name="Op den Camp H."/>
            <person name="Overmann J."/>
            <person name="Amann R."/>
            <person name="Jetten M.S.M."/>
            <person name="Mascher T."/>
            <person name="Medema M.H."/>
            <person name="Devos D.P."/>
            <person name="Kaster A.-K."/>
            <person name="Ovreas L."/>
            <person name="Rohde M."/>
            <person name="Galperin M.Y."/>
            <person name="Jogler C."/>
        </authorList>
    </citation>
    <scope>NUCLEOTIDE SEQUENCE [LARGE SCALE GENOMIC DNA]</scope>
    <source>
        <strain evidence="2 3">UC8</strain>
    </source>
</reference>
<dbReference type="PANTHER" id="PTHR43798">
    <property type="entry name" value="MONOACYLGLYCEROL LIPASE"/>
    <property type="match status" value="1"/>
</dbReference>
<dbReference type="RefSeq" id="WP_084427977.1">
    <property type="nucleotide sequence ID" value="NZ_LWSJ01000077.1"/>
</dbReference>
<name>A0A5B9R0K7_9BACT</name>
<organism evidence="2 3">
    <name type="scientific">Roseimaritima ulvae</name>
    <dbReference type="NCBI Taxonomy" id="980254"/>
    <lineage>
        <taxon>Bacteria</taxon>
        <taxon>Pseudomonadati</taxon>
        <taxon>Planctomycetota</taxon>
        <taxon>Planctomycetia</taxon>
        <taxon>Pirellulales</taxon>
        <taxon>Pirellulaceae</taxon>
        <taxon>Roseimaritima</taxon>
    </lineage>
</organism>
<dbReference type="EC" id="3.7.1.8" evidence="2"/>
<dbReference type="InterPro" id="IPR000073">
    <property type="entry name" value="AB_hydrolase_1"/>
</dbReference>
<proteinExistence type="predicted"/>
<dbReference type="Pfam" id="PF12697">
    <property type="entry name" value="Abhydrolase_6"/>
    <property type="match status" value="1"/>
</dbReference>
<evidence type="ECO:0000313" key="2">
    <source>
        <dbReference type="EMBL" id="QEG43265.1"/>
    </source>
</evidence>
<dbReference type="AlphaFoldDB" id="A0A5B9R0K7"/>
<dbReference type="EMBL" id="CP042914">
    <property type="protein sequence ID" value="QEG43265.1"/>
    <property type="molecule type" value="Genomic_DNA"/>
</dbReference>
<dbReference type="Proteomes" id="UP000325286">
    <property type="component" value="Chromosome"/>
</dbReference>
<dbReference type="GO" id="GO:0016020">
    <property type="term" value="C:membrane"/>
    <property type="evidence" value="ECO:0007669"/>
    <property type="project" value="TreeGrafter"/>
</dbReference>
<dbReference type="PANTHER" id="PTHR43798:SF33">
    <property type="entry name" value="HYDROLASE, PUTATIVE (AFU_ORTHOLOGUE AFUA_2G14860)-RELATED"/>
    <property type="match status" value="1"/>
</dbReference>
<evidence type="ECO:0000259" key="1">
    <source>
        <dbReference type="Pfam" id="PF12697"/>
    </source>
</evidence>